<dbReference type="Proteomes" id="UP001058860">
    <property type="component" value="Chromosome"/>
</dbReference>
<gene>
    <name evidence="11" type="ORF">LRS13_19120</name>
</gene>
<comment type="similarity">
    <text evidence="3 10">Belongs to the FliL family.</text>
</comment>
<keyword evidence="11" id="KW-0966">Cell projection</keyword>
<evidence type="ECO:0000256" key="4">
    <source>
        <dbReference type="ARBA" id="ARBA00022475"/>
    </source>
</evidence>
<comment type="subcellular location">
    <subcellularLocation>
        <location evidence="2">Cell membrane</location>
        <topology evidence="2">Single-pass membrane protein</topology>
    </subcellularLocation>
</comment>
<name>A0ABY5PDS6_9ACTN</name>
<keyword evidence="5 10" id="KW-0145">Chemotaxis</keyword>
<evidence type="ECO:0000313" key="12">
    <source>
        <dbReference type="Proteomes" id="UP001058860"/>
    </source>
</evidence>
<evidence type="ECO:0000313" key="11">
    <source>
        <dbReference type="EMBL" id="UUY02777.1"/>
    </source>
</evidence>
<reference evidence="12" key="1">
    <citation type="submission" date="2021-11" db="EMBL/GenBank/DDBJ databases">
        <title>Cultivation dependent microbiological survey of springs from the worlds oldest radium mine currently devoted to the extraction of radon-saturated water.</title>
        <authorList>
            <person name="Kapinusova G."/>
            <person name="Smrhova T."/>
            <person name="Strejcek M."/>
            <person name="Suman J."/>
            <person name="Jani K."/>
            <person name="Pajer P."/>
            <person name="Uhlik O."/>
        </authorList>
    </citation>
    <scope>NUCLEOTIDE SEQUENCE [LARGE SCALE GENOMIC DNA]</scope>
    <source>
        <strain evidence="12">J379</strain>
    </source>
</reference>
<evidence type="ECO:0000256" key="7">
    <source>
        <dbReference type="ARBA" id="ARBA00022779"/>
    </source>
</evidence>
<protein>
    <recommendedName>
        <fullName evidence="10">Flagellar protein FliL</fullName>
    </recommendedName>
</protein>
<proteinExistence type="inferred from homology"/>
<keyword evidence="9 10" id="KW-0472">Membrane</keyword>
<evidence type="ECO:0000256" key="5">
    <source>
        <dbReference type="ARBA" id="ARBA00022500"/>
    </source>
</evidence>
<keyword evidence="12" id="KW-1185">Reference proteome</keyword>
<keyword evidence="7 10" id="KW-0283">Flagellar rotation</keyword>
<dbReference type="Pfam" id="PF03748">
    <property type="entry name" value="FliL"/>
    <property type="match status" value="1"/>
</dbReference>
<keyword evidence="6" id="KW-0812">Transmembrane</keyword>
<evidence type="ECO:0000256" key="8">
    <source>
        <dbReference type="ARBA" id="ARBA00022989"/>
    </source>
</evidence>
<evidence type="ECO:0000256" key="10">
    <source>
        <dbReference type="RuleBase" id="RU364125"/>
    </source>
</evidence>
<evidence type="ECO:0000256" key="6">
    <source>
        <dbReference type="ARBA" id="ARBA00022692"/>
    </source>
</evidence>
<evidence type="ECO:0000256" key="9">
    <source>
        <dbReference type="ARBA" id="ARBA00023136"/>
    </source>
</evidence>
<dbReference type="InterPro" id="IPR005503">
    <property type="entry name" value="FliL"/>
</dbReference>
<accession>A0ABY5PDS6</accession>
<dbReference type="RefSeq" id="WP_353863300.1">
    <property type="nucleotide sequence ID" value="NZ_CP088295.1"/>
</dbReference>
<evidence type="ECO:0000256" key="2">
    <source>
        <dbReference type="ARBA" id="ARBA00004162"/>
    </source>
</evidence>
<comment type="function">
    <text evidence="1 10">Controls the rotational direction of flagella during chemotaxis.</text>
</comment>
<dbReference type="EMBL" id="CP088295">
    <property type="protein sequence ID" value="UUY02777.1"/>
    <property type="molecule type" value="Genomic_DNA"/>
</dbReference>
<keyword evidence="11" id="KW-0969">Cilium</keyword>
<keyword evidence="8" id="KW-1133">Transmembrane helix</keyword>
<keyword evidence="4 10" id="KW-1003">Cell membrane</keyword>
<keyword evidence="11" id="KW-0282">Flagellum</keyword>
<evidence type="ECO:0000256" key="3">
    <source>
        <dbReference type="ARBA" id="ARBA00008281"/>
    </source>
</evidence>
<evidence type="ECO:0000256" key="1">
    <source>
        <dbReference type="ARBA" id="ARBA00002254"/>
    </source>
</evidence>
<organism evidence="11 12">
    <name type="scientific">Svornostia abyssi</name>
    <dbReference type="NCBI Taxonomy" id="2898438"/>
    <lineage>
        <taxon>Bacteria</taxon>
        <taxon>Bacillati</taxon>
        <taxon>Actinomycetota</taxon>
        <taxon>Thermoleophilia</taxon>
        <taxon>Solirubrobacterales</taxon>
        <taxon>Baekduiaceae</taxon>
        <taxon>Svornostia</taxon>
    </lineage>
</organism>
<sequence length="147" mass="16520">MKSLLTLAAIFGASFGGIWYLDQQGRLPEAYTGPASAKAEEPPPPRWYSVGEPFALTVRGDGSVRMTVALQLPKKLPVFVEGEDGRERLAQEPVIREIVTETVMARSARSLRTSSGRRRLERLLRRRIRAHTDVRVRRVVIPDVTVR</sequence>